<dbReference type="PROSITE" id="PS50887">
    <property type="entry name" value="GGDEF"/>
    <property type="match status" value="1"/>
</dbReference>
<dbReference type="InterPro" id="IPR050469">
    <property type="entry name" value="Diguanylate_Cyclase"/>
</dbReference>
<dbReference type="EMBL" id="CP036434">
    <property type="protein sequence ID" value="QDV07662.1"/>
    <property type="molecule type" value="Genomic_DNA"/>
</dbReference>
<proteinExistence type="predicted"/>
<dbReference type="CDD" id="cd01949">
    <property type="entry name" value="GGDEF"/>
    <property type="match status" value="1"/>
</dbReference>
<reference evidence="4 5" key="1">
    <citation type="submission" date="2019-02" db="EMBL/GenBank/DDBJ databases">
        <title>Deep-cultivation of Planctomycetes and their phenomic and genomic characterization uncovers novel biology.</title>
        <authorList>
            <person name="Wiegand S."/>
            <person name="Jogler M."/>
            <person name="Boedeker C."/>
            <person name="Pinto D."/>
            <person name="Vollmers J."/>
            <person name="Rivas-Marin E."/>
            <person name="Kohn T."/>
            <person name="Peeters S.H."/>
            <person name="Heuer A."/>
            <person name="Rast P."/>
            <person name="Oberbeckmann S."/>
            <person name="Bunk B."/>
            <person name="Jeske O."/>
            <person name="Meyerdierks A."/>
            <person name="Storesund J.E."/>
            <person name="Kallscheuer N."/>
            <person name="Luecker S."/>
            <person name="Lage O.M."/>
            <person name="Pohl T."/>
            <person name="Merkel B.J."/>
            <person name="Hornburger P."/>
            <person name="Mueller R.-W."/>
            <person name="Bruemmer F."/>
            <person name="Labrenz M."/>
            <person name="Spormann A.M."/>
            <person name="Op den Camp H."/>
            <person name="Overmann J."/>
            <person name="Amann R."/>
            <person name="Jetten M.S.M."/>
            <person name="Mascher T."/>
            <person name="Medema M.H."/>
            <person name="Devos D.P."/>
            <person name="Kaster A.-K."/>
            <person name="Ovreas L."/>
            <person name="Rohde M."/>
            <person name="Galperin M.Y."/>
            <person name="Jogler C."/>
        </authorList>
    </citation>
    <scope>NUCLEOTIDE SEQUENCE [LARGE SCALE GENOMIC DNA]</scope>
    <source>
        <strain evidence="4 5">Poly30</strain>
    </source>
</reference>
<evidence type="ECO:0000256" key="2">
    <source>
        <dbReference type="ARBA" id="ARBA00034247"/>
    </source>
</evidence>
<protein>
    <recommendedName>
        <fullName evidence="1">diguanylate cyclase</fullName>
        <ecNumber evidence="1">2.7.7.65</ecNumber>
    </recommendedName>
</protein>
<evidence type="ECO:0000313" key="4">
    <source>
        <dbReference type="EMBL" id="QDV07662.1"/>
    </source>
</evidence>
<dbReference type="InterPro" id="IPR000160">
    <property type="entry name" value="GGDEF_dom"/>
</dbReference>
<dbReference type="Gene3D" id="3.30.70.270">
    <property type="match status" value="1"/>
</dbReference>
<comment type="catalytic activity">
    <reaction evidence="2">
        <text>2 GTP = 3',3'-c-di-GMP + 2 diphosphate</text>
        <dbReference type="Rhea" id="RHEA:24898"/>
        <dbReference type="ChEBI" id="CHEBI:33019"/>
        <dbReference type="ChEBI" id="CHEBI:37565"/>
        <dbReference type="ChEBI" id="CHEBI:58805"/>
        <dbReference type="EC" id="2.7.7.65"/>
    </reaction>
</comment>
<name>A0A518EU91_9BACT</name>
<dbReference type="InterPro" id="IPR043128">
    <property type="entry name" value="Rev_trsase/Diguanyl_cyclase"/>
</dbReference>
<dbReference type="EC" id="2.7.7.65" evidence="1"/>
<dbReference type="SUPFAM" id="SSF55073">
    <property type="entry name" value="Nucleotide cyclase"/>
    <property type="match status" value="1"/>
</dbReference>
<accession>A0A518EU91</accession>
<dbReference type="AlphaFoldDB" id="A0A518EU91"/>
<dbReference type="GO" id="GO:0052621">
    <property type="term" value="F:diguanylate cyclase activity"/>
    <property type="evidence" value="ECO:0007669"/>
    <property type="project" value="UniProtKB-EC"/>
</dbReference>
<dbReference type="OrthoDB" id="2157599at2"/>
<dbReference type="SUPFAM" id="SSF52172">
    <property type="entry name" value="CheY-like"/>
    <property type="match status" value="1"/>
</dbReference>
<organism evidence="4 5">
    <name type="scientific">Saltatorellus ferox</name>
    <dbReference type="NCBI Taxonomy" id="2528018"/>
    <lineage>
        <taxon>Bacteria</taxon>
        <taxon>Pseudomonadati</taxon>
        <taxon>Planctomycetota</taxon>
        <taxon>Planctomycetia</taxon>
        <taxon>Planctomycetia incertae sedis</taxon>
        <taxon>Saltatorellus</taxon>
    </lineage>
</organism>
<dbReference type="InterPro" id="IPR011006">
    <property type="entry name" value="CheY-like_superfamily"/>
</dbReference>
<evidence type="ECO:0000256" key="1">
    <source>
        <dbReference type="ARBA" id="ARBA00012528"/>
    </source>
</evidence>
<dbReference type="RefSeq" id="WP_145198933.1">
    <property type="nucleotide sequence ID" value="NZ_CP036434.1"/>
</dbReference>
<evidence type="ECO:0000313" key="5">
    <source>
        <dbReference type="Proteomes" id="UP000320390"/>
    </source>
</evidence>
<dbReference type="PANTHER" id="PTHR45138">
    <property type="entry name" value="REGULATORY COMPONENTS OF SENSORY TRANSDUCTION SYSTEM"/>
    <property type="match status" value="1"/>
</dbReference>
<sequence>MGDGLRTIRIATTDTSVISGARAAVDAANESNAEDPLSGWSIAQISSWRELVEAPPAPGDVLLIDSWLKDRNVYELLRQLSGRTKCRTFVVVEDGNHVAEPIARFCGATGVIERPVNGSKLRAALGVSSGPRPALDSEHRGMAGEEFTLPEAILAQIAESDPSRDVAAPRHNALMQAAIDPVTGLFNYSFLAYKLDEEFKRARRFNAPLAVAMLGFESQASDDVLRELSSIFLAASRDTDVLGRFDENSFLFLLPNTGPDGAEIMARRVADTAEERRMMDLVGDRIEVAIGIANYPSPDIEKREDLYAAAREAFLDARHAGGGVVVSAL</sequence>
<keyword evidence="5" id="KW-1185">Reference proteome</keyword>
<gene>
    <name evidence="4" type="ORF">Poly30_31900</name>
</gene>
<evidence type="ECO:0000259" key="3">
    <source>
        <dbReference type="PROSITE" id="PS50887"/>
    </source>
</evidence>
<dbReference type="Pfam" id="PF00990">
    <property type="entry name" value="GGDEF"/>
    <property type="match status" value="1"/>
</dbReference>
<dbReference type="PANTHER" id="PTHR45138:SF9">
    <property type="entry name" value="DIGUANYLATE CYCLASE DGCM-RELATED"/>
    <property type="match status" value="1"/>
</dbReference>
<feature type="domain" description="GGDEF" evidence="3">
    <location>
        <begin position="207"/>
        <end position="329"/>
    </location>
</feature>
<dbReference type="Proteomes" id="UP000320390">
    <property type="component" value="Chromosome"/>
</dbReference>
<dbReference type="InterPro" id="IPR029787">
    <property type="entry name" value="Nucleotide_cyclase"/>
</dbReference>
<dbReference type="NCBIfam" id="TIGR00254">
    <property type="entry name" value="GGDEF"/>
    <property type="match status" value="1"/>
</dbReference>
<dbReference type="SMART" id="SM00267">
    <property type="entry name" value="GGDEF"/>
    <property type="match status" value="1"/>
</dbReference>